<reference evidence="1 2" key="1">
    <citation type="submission" date="2009-02" db="EMBL/GenBank/DDBJ databases">
        <authorList>
            <person name="Fulton L."/>
            <person name="Clifton S."/>
            <person name="Fulton B."/>
            <person name="Xu J."/>
            <person name="Minx P."/>
            <person name="Pepin K.H."/>
            <person name="Johnson M."/>
            <person name="Bhonagiri V."/>
            <person name="Nash W.E."/>
            <person name="Mardis E.R."/>
            <person name="Wilson R.K."/>
        </authorList>
    </citation>
    <scope>NUCLEOTIDE SEQUENCE [LARGE SCALE GENOMIC DNA]</scope>
    <source>
        <strain evidence="1 2">DSM 16841</strain>
    </source>
</reference>
<comment type="caution">
    <text evidence="1">The sequence shown here is derived from an EMBL/GenBank/DDBJ whole genome shotgun (WGS) entry which is preliminary data.</text>
</comment>
<reference evidence="1 2" key="2">
    <citation type="submission" date="2009-03" db="EMBL/GenBank/DDBJ databases">
        <title>Draft genome sequence of Roseburia inulinivorans (DSM 16841).</title>
        <authorList>
            <person name="Sudarsanam P."/>
            <person name="Ley R."/>
            <person name="Guruge J."/>
            <person name="Turnbaugh P.J."/>
            <person name="Mahowald M."/>
            <person name="Liep D."/>
            <person name="Gordon J."/>
        </authorList>
    </citation>
    <scope>NUCLEOTIDE SEQUENCE [LARGE SCALE GENOMIC DNA]</scope>
    <source>
        <strain evidence="1 2">DSM 16841</strain>
    </source>
</reference>
<name>C0FPN0_9FIRM</name>
<dbReference type="Proteomes" id="UP000003561">
    <property type="component" value="Unassembled WGS sequence"/>
</dbReference>
<dbReference type="AlphaFoldDB" id="C0FPN0"/>
<gene>
    <name evidence="1" type="ORF">ROSEINA2194_00682</name>
</gene>
<sequence>MGEKTAGKYMIKRVYKEESDKRKTIDKIADACIIEEVLYAGKRHLYLVSAIDGKVCWHFFLVVKK</sequence>
<protein>
    <submittedName>
        <fullName evidence="1">Uncharacterized protein</fullName>
    </submittedName>
</protein>
<organism evidence="1 2">
    <name type="scientific">Roseburia inulinivorans DSM 16841</name>
    <dbReference type="NCBI Taxonomy" id="622312"/>
    <lineage>
        <taxon>Bacteria</taxon>
        <taxon>Bacillati</taxon>
        <taxon>Bacillota</taxon>
        <taxon>Clostridia</taxon>
        <taxon>Lachnospirales</taxon>
        <taxon>Lachnospiraceae</taxon>
        <taxon>Roseburia</taxon>
    </lineage>
</organism>
<evidence type="ECO:0000313" key="1">
    <source>
        <dbReference type="EMBL" id="EEG95485.1"/>
    </source>
</evidence>
<proteinExistence type="predicted"/>
<dbReference type="EMBL" id="ACFY01000031">
    <property type="protein sequence ID" value="EEG95485.1"/>
    <property type="molecule type" value="Genomic_DNA"/>
</dbReference>
<evidence type="ECO:0000313" key="2">
    <source>
        <dbReference type="Proteomes" id="UP000003561"/>
    </source>
</evidence>
<accession>C0FPN0</accession>